<accession>A0A061A762</accession>
<reference evidence="2 3" key="2">
    <citation type="submission" date="2021-03" db="EMBL/GenBank/DDBJ databases">
        <title>Genomic Encyclopedia of Type Strains, Phase IV (KMG-IV): sequencing the most valuable type-strain genomes for metagenomic binning, comparative biology and taxonomic classification.</title>
        <authorList>
            <person name="Goeker M."/>
        </authorList>
    </citation>
    <scope>NUCLEOTIDE SEQUENCE [LARGE SCALE GENOMIC DNA]</scope>
    <source>
        <strain evidence="2 3">DSM 41954</strain>
    </source>
</reference>
<dbReference type="AlphaFoldDB" id="A0A061A762"/>
<protein>
    <submittedName>
        <fullName evidence="1">Uncharacterized protein</fullName>
    </submittedName>
</protein>
<dbReference type="EMBL" id="LK022848">
    <property type="protein sequence ID" value="CDR14192.1"/>
    <property type="molecule type" value="Genomic_DNA"/>
</dbReference>
<gene>
    <name evidence="2" type="ORF">J2Z30_001034</name>
    <name evidence="1" type="ORF">SIRAN8255</name>
</gene>
<dbReference type="HOGENOM" id="CLU_3240234_0_0_11"/>
<evidence type="ECO:0000313" key="2">
    <source>
        <dbReference type="EMBL" id="MBP2060036.1"/>
    </source>
</evidence>
<organism evidence="1">
    <name type="scientific">Streptomyces iranensis</name>
    <dbReference type="NCBI Taxonomy" id="576784"/>
    <lineage>
        <taxon>Bacteria</taxon>
        <taxon>Bacillati</taxon>
        <taxon>Actinomycetota</taxon>
        <taxon>Actinomycetes</taxon>
        <taxon>Kitasatosporales</taxon>
        <taxon>Streptomycetaceae</taxon>
        <taxon>Streptomyces</taxon>
        <taxon>Streptomyces violaceusniger group</taxon>
    </lineage>
</organism>
<dbReference type="Proteomes" id="UP000756710">
    <property type="component" value="Unassembled WGS sequence"/>
</dbReference>
<evidence type="ECO:0000313" key="3">
    <source>
        <dbReference type="Proteomes" id="UP000756710"/>
    </source>
</evidence>
<dbReference type="RefSeq" id="WP_281062638.1">
    <property type="nucleotide sequence ID" value="NZ_BAABDR010000055.1"/>
</dbReference>
<sequence>MRRLSALTQEELAERSVVSALANGPGVELTTLLGIAGPEPTRT</sequence>
<reference evidence="1" key="1">
    <citation type="submission" date="2014-05" db="EMBL/GenBank/DDBJ databases">
        <authorList>
            <person name="Horn Fabian"/>
        </authorList>
    </citation>
    <scope>NUCLEOTIDE SEQUENCE</scope>
</reference>
<proteinExistence type="predicted"/>
<dbReference type="EMBL" id="JAGGLR010000002">
    <property type="protein sequence ID" value="MBP2060036.1"/>
    <property type="molecule type" value="Genomic_DNA"/>
</dbReference>
<evidence type="ECO:0000313" key="1">
    <source>
        <dbReference type="EMBL" id="CDR14192.1"/>
    </source>
</evidence>
<name>A0A061A762_9ACTN</name>
<keyword evidence="3" id="KW-1185">Reference proteome</keyword>